<dbReference type="OrthoDB" id="239701at2759"/>
<proteinExistence type="predicted"/>
<evidence type="ECO:0000256" key="1">
    <source>
        <dbReference type="SAM" id="MobiDB-lite"/>
    </source>
</evidence>
<feature type="region of interest" description="Disordered" evidence="1">
    <location>
        <begin position="330"/>
        <end position="356"/>
    </location>
</feature>
<evidence type="ECO:0000313" key="3">
    <source>
        <dbReference type="Proteomes" id="UP000037460"/>
    </source>
</evidence>
<dbReference type="Proteomes" id="UP000037460">
    <property type="component" value="Unassembled WGS sequence"/>
</dbReference>
<organism evidence="2 3">
    <name type="scientific">Chrysochromulina tobinii</name>
    <dbReference type="NCBI Taxonomy" id="1460289"/>
    <lineage>
        <taxon>Eukaryota</taxon>
        <taxon>Haptista</taxon>
        <taxon>Haptophyta</taxon>
        <taxon>Prymnesiophyceae</taxon>
        <taxon>Prymnesiales</taxon>
        <taxon>Chrysochromulinaceae</taxon>
        <taxon>Chrysochromulina</taxon>
    </lineage>
</organism>
<feature type="compositionally biased region" description="Low complexity" evidence="1">
    <location>
        <begin position="395"/>
        <end position="407"/>
    </location>
</feature>
<dbReference type="AlphaFoldDB" id="A0A0M0K9Y2"/>
<protein>
    <submittedName>
        <fullName evidence="2">Uncharacterized protein</fullName>
    </submittedName>
</protein>
<feature type="region of interest" description="Disordered" evidence="1">
    <location>
        <begin position="374"/>
        <end position="407"/>
    </location>
</feature>
<reference evidence="3" key="1">
    <citation type="journal article" date="2015" name="PLoS Genet.">
        <title>Genome Sequence and Transcriptome Analyses of Chrysochromulina tobin: Metabolic Tools for Enhanced Algal Fitness in the Prominent Order Prymnesiales (Haptophyceae).</title>
        <authorList>
            <person name="Hovde B.T."/>
            <person name="Deodato C.R."/>
            <person name="Hunsperger H.M."/>
            <person name="Ryken S.A."/>
            <person name="Yost W."/>
            <person name="Jha R.K."/>
            <person name="Patterson J."/>
            <person name="Monnat R.J. Jr."/>
            <person name="Barlow S.B."/>
            <person name="Starkenburg S.R."/>
            <person name="Cattolico R.A."/>
        </authorList>
    </citation>
    <scope>NUCLEOTIDE SEQUENCE</scope>
    <source>
        <strain evidence="3">CCMP291</strain>
    </source>
</reference>
<evidence type="ECO:0000313" key="2">
    <source>
        <dbReference type="EMBL" id="KOO35407.1"/>
    </source>
</evidence>
<comment type="caution">
    <text evidence="2">The sequence shown here is derived from an EMBL/GenBank/DDBJ whole genome shotgun (WGS) entry which is preliminary data.</text>
</comment>
<dbReference type="EMBL" id="JWZX01000883">
    <property type="protein sequence ID" value="KOO35407.1"/>
    <property type="molecule type" value="Genomic_DNA"/>
</dbReference>
<feature type="compositionally biased region" description="Acidic residues" evidence="1">
    <location>
        <begin position="382"/>
        <end position="394"/>
    </location>
</feature>
<feature type="compositionally biased region" description="Acidic residues" evidence="1">
    <location>
        <begin position="579"/>
        <end position="589"/>
    </location>
</feature>
<keyword evidence="3" id="KW-1185">Reference proteome</keyword>
<accession>A0A0M0K9Y2</accession>
<gene>
    <name evidence="2" type="ORF">Ctob_013121</name>
</gene>
<name>A0A0M0K9Y2_9EUKA</name>
<feature type="region of interest" description="Disordered" evidence="1">
    <location>
        <begin position="568"/>
        <end position="605"/>
    </location>
</feature>
<sequence>MPPVEPVRYDLGVLAANVLDVPAARPKLVVSGAGGKGASCNGTYAFSREHEGRPLYKKEGGAAIIYFKKDWKLNDHGSTQEQEPRLSALMELKRADFAQGVRALAALFEAPEPPTACELRAAGTLAWLTAHLEPAEGESAMPGASWAAFESAFGLDAFGANPERAGVRQGVRHLIGRLHNVICATESLRVEEGHLDDYGDVQLQLHQLDSTEPSTALTPQLVPTTAPRLLCVDGLLRVGQLAHYVMCTSAPADPSYLSFCARLVDHVIEERPSLAAGAATGKGIQPYRRATIERWRRATPLGLLLHRLLYEDGSRVELVLATRDYRIVGRRPPPPSLQSACKLPATSQETSGGAFDATGATATLADAEMMGMGDEAAFGGGADEEEEDDEEMDPGADSAADNPAADADAPVHTVVVRCPDGFEVDDFFGFAKDVIRQALGAVHASGPRSGQHYTWPERGWAGSDEFESSLRRELDETRSAVVARRQTYEDAVTLLAVLEGVLVAEMVMAEAPPSPRRELFTHVEVRSRGEWQGATIVDALEPAAQGAVASASPKYAVVYDDGRFETRVSARRLRSPPNPEDDEGAEEGEPPGSGRRPTDPPAPPMIFREFSAFHEGRRPPVERLSAAEVANFSVSPERSPFTAFDGLHLSDPMDLGMGEGATSMVMNP</sequence>